<dbReference type="OMA" id="ELIFITF"/>
<organism evidence="2 3">
    <name type="scientific">Orchesella cincta</name>
    <name type="common">Springtail</name>
    <name type="synonym">Podura cincta</name>
    <dbReference type="NCBI Taxonomy" id="48709"/>
    <lineage>
        <taxon>Eukaryota</taxon>
        <taxon>Metazoa</taxon>
        <taxon>Ecdysozoa</taxon>
        <taxon>Arthropoda</taxon>
        <taxon>Hexapoda</taxon>
        <taxon>Collembola</taxon>
        <taxon>Entomobryomorpha</taxon>
        <taxon>Entomobryoidea</taxon>
        <taxon>Orchesellidae</taxon>
        <taxon>Orchesellinae</taxon>
        <taxon>Orchesella</taxon>
    </lineage>
</organism>
<feature type="chain" id="PRO_5008903939" evidence="1">
    <location>
        <begin position="22"/>
        <end position="285"/>
    </location>
</feature>
<dbReference type="EMBL" id="LJIJ01001421">
    <property type="protein sequence ID" value="ODM91786.1"/>
    <property type="molecule type" value="Genomic_DNA"/>
</dbReference>
<accession>A0A1D2MFM0</accession>
<dbReference type="Proteomes" id="UP000094527">
    <property type="component" value="Unassembled WGS sequence"/>
</dbReference>
<dbReference type="SUPFAM" id="SSF49854">
    <property type="entry name" value="Spermadhesin, CUB domain"/>
    <property type="match status" value="2"/>
</dbReference>
<keyword evidence="1" id="KW-0732">Signal</keyword>
<keyword evidence="3" id="KW-1185">Reference proteome</keyword>
<proteinExistence type="predicted"/>
<reference evidence="2 3" key="1">
    <citation type="journal article" date="2016" name="Genome Biol. Evol.">
        <title>Gene Family Evolution Reflects Adaptation to Soil Environmental Stressors in the Genome of the Collembolan Orchesella cincta.</title>
        <authorList>
            <person name="Faddeeva-Vakhrusheva A."/>
            <person name="Derks M.F."/>
            <person name="Anvar S.Y."/>
            <person name="Agamennone V."/>
            <person name="Suring W."/>
            <person name="Smit S."/>
            <person name="van Straalen N.M."/>
            <person name="Roelofs D."/>
        </authorList>
    </citation>
    <scope>NUCLEOTIDE SEQUENCE [LARGE SCALE GENOMIC DNA]</scope>
    <source>
        <tissue evidence="2">Mixed pool</tissue>
    </source>
</reference>
<feature type="signal peptide" evidence="1">
    <location>
        <begin position="1"/>
        <end position="21"/>
    </location>
</feature>
<evidence type="ECO:0000313" key="3">
    <source>
        <dbReference type="Proteomes" id="UP000094527"/>
    </source>
</evidence>
<name>A0A1D2MFM0_ORCCI</name>
<dbReference type="InterPro" id="IPR035914">
    <property type="entry name" value="Sperma_CUB_dom_sf"/>
</dbReference>
<dbReference type="AlphaFoldDB" id="A0A1D2MFM0"/>
<comment type="caution">
    <text evidence="2">The sequence shown here is derived from an EMBL/GenBank/DDBJ whole genome shotgun (WGS) entry which is preliminary data.</text>
</comment>
<evidence type="ECO:0000256" key="1">
    <source>
        <dbReference type="SAM" id="SignalP"/>
    </source>
</evidence>
<gene>
    <name evidence="2" type="ORF">Ocin01_14896</name>
</gene>
<evidence type="ECO:0000313" key="2">
    <source>
        <dbReference type="EMBL" id="ODM91786.1"/>
    </source>
</evidence>
<sequence>MMPPTSFFVVVFTGLLVPTLSQSVVRRIVLYADYPVVTTCGGILISNYSAIAYKTEINVNPNERCVWTISTPNATGYSLNVISLGLTLQTGQTGITATCVSQLSLTNVTNVAINGTGIVRLPTTCHKLLITFYSGARVFSRGFIIWYNATSGRNSISSSSKDYIFSSSQQHVRYPTNVTSNYTNYELSTFVFGTPGNLYNSSRKTLVIYVRDRLEGTGCWDMLQLYRFRPASGWTSSGQVCGGVESTQWTDDDLMLATFKSDASVVNRGFHISRTTVYNQFGMDL</sequence>
<protein>
    <submittedName>
        <fullName evidence="2">Cubilin</fullName>
    </submittedName>
</protein>